<dbReference type="InterPro" id="IPR027417">
    <property type="entry name" value="P-loop_NTPase"/>
</dbReference>
<keyword evidence="6" id="KW-1185">Reference proteome</keyword>
<dbReference type="InterPro" id="IPR017871">
    <property type="entry name" value="ABC_transporter-like_CS"/>
</dbReference>
<dbReference type="InterPro" id="IPR050319">
    <property type="entry name" value="ABC_transp_ATP-bind"/>
</dbReference>
<name>A0ABU3Z6K9_9FIRM</name>
<feature type="domain" description="ABC transporter" evidence="4">
    <location>
        <begin position="15"/>
        <end position="259"/>
    </location>
</feature>
<dbReference type="CDD" id="cd03257">
    <property type="entry name" value="ABC_NikE_OppD_transporters"/>
    <property type="match status" value="1"/>
</dbReference>
<dbReference type="Gene3D" id="3.40.50.300">
    <property type="entry name" value="P-loop containing nucleotide triphosphate hydrolases"/>
    <property type="match status" value="1"/>
</dbReference>
<reference evidence="5 6" key="1">
    <citation type="submission" date="2023-10" db="EMBL/GenBank/DDBJ databases">
        <title>Veillonella sp. nov., isolated from a pig farm feces dump.</title>
        <authorList>
            <person name="Chang Y.-H."/>
        </authorList>
    </citation>
    <scope>NUCLEOTIDE SEQUENCE [LARGE SCALE GENOMIC DNA]</scope>
    <source>
        <strain evidence="5 6">YH-vei2233</strain>
    </source>
</reference>
<dbReference type="PROSITE" id="PS50893">
    <property type="entry name" value="ABC_TRANSPORTER_2"/>
    <property type="match status" value="1"/>
</dbReference>
<dbReference type="InterPro" id="IPR003593">
    <property type="entry name" value="AAA+_ATPase"/>
</dbReference>
<dbReference type="GO" id="GO:0005524">
    <property type="term" value="F:ATP binding"/>
    <property type="evidence" value="ECO:0007669"/>
    <property type="project" value="UniProtKB-KW"/>
</dbReference>
<keyword evidence="3 5" id="KW-0067">ATP-binding</keyword>
<keyword evidence="1" id="KW-0813">Transport</keyword>
<comment type="caution">
    <text evidence="5">The sequence shown here is derived from an EMBL/GenBank/DDBJ whole genome shotgun (WGS) entry which is preliminary data.</text>
</comment>
<dbReference type="SUPFAM" id="SSF52540">
    <property type="entry name" value="P-loop containing nucleoside triphosphate hydrolases"/>
    <property type="match status" value="1"/>
</dbReference>
<protein>
    <submittedName>
        <fullName evidence="5">Dipeptide/oligopeptide/nickel ABC transporter ATP-binding protein</fullName>
    </submittedName>
</protein>
<dbReference type="RefSeq" id="WP_317329394.1">
    <property type="nucleotide sequence ID" value="NZ_JAWJZA010000011.1"/>
</dbReference>
<dbReference type="Pfam" id="PF00005">
    <property type="entry name" value="ABC_tran"/>
    <property type="match status" value="1"/>
</dbReference>
<dbReference type="PANTHER" id="PTHR43776">
    <property type="entry name" value="TRANSPORT ATP-BINDING PROTEIN"/>
    <property type="match status" value="1"/>
</dbReference>
<organism evidence="5 6">
    <name type="scientific">Veillonella absiana</name>
    <dbReference type="NCBI Taxonomy" id="3079305"/>
    <lineage>
        <taxon>Bacteria</taxon>
        <taxon>Bacillati</taxon>
        <taxon>Bacillota</taxon>
        <taxon>Negativicutes</taxon>
        <taxon>Veillonellales</taxon>
        <taxon>Veillonellaceae</taxon>
        <taxon>Veillonella</taxon>
    </lineage>
</organism>
<dbReference type="PROSITE" id="PS00211">
    <property type="entry name" value="ABC_TRANSPORTER_1"/>
    <property type="match status" value="1"/>
</dbReference>
<accession>A0ABU3Z6K9</accession>
<evidence type="ECO:0000256" key="2">
    <source>
        <dbReference type="ARBA" id="ARBA00022741"/>
    </source>
</evidence>
<evidence type="ECO:0000259" key="4">
    <source>
        <dbReference type="PROSITE" id="PS50893"/>
    </source>
</evidence>
<evidence type="ECO:0000313" key="6">
    <source>
        <dbReference type="Proteomes" id="UP001272515"/>
    </source>
</evidence>
<dbReference type="EMBL" id="JAWJZB010000002">
    <property type="protein sequence ID" value="MDV5087540.1"/>
    <property type="molecule type" value="Genomic_DNA"/>
</dbReference>
<dbReference type="InterPro" id="IPR003439">
    <property type="entry name" value="ABC_transporter-like_ATP-bd"/>
</dbReference>
<dbReference type="SMART" id="SM00382">
    <property type="entry name" value="AAA"/>
    <property type="match status" value="1"/>
</dbReference>
<dbReference type="Proteomes" id="UP001272515">
    <property type="component" value="Unassembled WGS sequence"/>
</dbReference>
<sequence>MSNRENIAPQASTILELKGVCKDFRLPTGGTLRACNKVNITLERGESLGIVGESGSGKSTLARMIMKMMSLSEGQIIIDGVDISNMNKDEERAYRQKIQMVFQDPSAACNPRMKVKDIILEPLYNFGLLKKGTEEDIVGQYLEMVDLPREFMHRYPHEMSGGQRQRVAIARAIVLEPEILVFDEATSALDVSVQDSICFLLARLQKKKNLSYIFIAHDIAFIRTMCHKVAVMYKGAVVEELDAYHICEGQHPYTKVLLSSIFEVGQEHNPLQLVVDSQGELSARKFIVEADRKSVANRFLHGMRSTVSV</sequence>
<proteinExistence type="predicted"/>
<dbReference type="PANTHER" id="PTHR43776:SF8">
    <property type="entry name" value="ABC TRANSPORTER, ATP-BINDING PROTEIN"/>
    <property type="match status" value="1"/>
</dbReference>
<evidence type="ECO:0000256" key="3">
    <source>
        <dbReference type="ARBA" id="ARBA00022840"/>
    </source>
</evidence>
<gene>
    <name evidence="5" type="ORF">RVY80_01560</name>
</gene>
<evidence type="ECO:0000313" key="5">
    <source>
        <dbReference type="EMBL" id="MDV5087540.1"/>
    </source>
</evidence>
<evidence type="ECO:0000256" key="1">
    <source>
        <dbReference type="ARBA" id="ARBA00022448"/>
    </source>
</evidence>
<keyword evidence="2" id="KW-0547">Nucleotide-binding</keyword>